<keyword evidence="4" id="KW-0238">DNA-binding</keyword>
<dbReference type="PROSITE" id="PS51736">
    <property type="entry name" value="RECOMBINASES_3"/>
    <property type="match status" value="1"/>
</dbReference>
<name>A0A1M5EWF3_LOKAT</name>
<evidence type="ECO:0000313" key="10">
    <source>
        <dbReference type="Proteomes" id="UP000183987"/>
    </source>
</evidence>
<feature type="domain" description="Resolvase/invertase-type recombinase catalytic" evidence="8">
    <location>
        <begin position="2"/>
        <end position="135"/>
    </location>
</feature>
<protein>
    <submittedName>
        <fullName evidence="9">Resolvase, N terminal domain</fullName>
    </submittedName>
</protein>
<dbReference type="InterPro" id="IPR006119">
    <property type="entry name" value="Resolv_N"/>
</dbReference>
<sequence>MAMIGYARVSTTGQTLEGQVAALRAAGAAEVIEETASGGDHQRPALGRLLGRMTSGDVLVVVRIDRLARSVSHLLAVIETLELRGAGFRSLGDPVDTTTAQGKFTLQILGAVGELERALIRERTIAGLAVARRAGRIGGNPHLKARDPQAIKTMARARDDQFFEQINAVGTEWVPYVRRLRPETSWARVAAAINRQTPPPSKPWAAPRLKRAARRFVLDGLLSETVMDRAPKAQPSDRLCAIVAGMVRADPGITLKRIGASLEQMRERTPSGGSAWPLSSVRMLKTRAERLGLLDRHPTY</sequence>
<evidence type="ECO:0000256" key="1">
    <source>
        <dbReference type="ARBA" id="ARBA00009913"/>
    </source>
</evidence>
<keyword evidence="2" id="KW-0229">DNA integration</keyword>
<dbReference type="InterPro" id="IPR006118">
    <property type="entry name" value="Recombinase_CS"/>
</dbReference>
<dbReference type="FunFam" id="3.40.50.1390:FF:000001">
    <property type="entry name" value="DNA recombinase"/>
    <property type="match status" value="1"/>
</dbReference>
<dbReference type="EMBL" id="FQUE01000015">
    <property type="protein sequence ID" value="SHF83538.1"/>
    <property type="molecule type" value="Genomic_DNA"/>
</dbReference>
<dbReference type="PANTHER" id="PTHR30461:SF2">
    <property type="entry name" value="SERINE RECOMBINASE PINE-RELATED"/>
    <property type="match status" value="1"/>
</dbReference>
<dbReference type="Proteomes" id="UP000183987">
    <property type="component" value="Unassembled WGS sequence"/>
</dbReference>
<dbReference type="GO" id="GO:0015074">
    <property type="term" value="P:DNA integration"/>
    <property type="evidence" value="ECO:0007669"/>
    <property type="project" value="UniProtKB-KW"/>
</dbReference>
<dbReference type="Pfam" id="PF00239">
    <property type="entry name" value="Resolvase"/>
    <property type="match status" value="1"/>
</dbReference>
<evidence type="ECO:0000259" key="8">
    <source>
        <dbReference type="PROSITE" id="PS51736"/>
    </source>
</evidence>
<evidence type="ECO:0000256" key="4">
    <source>
        <dbReference type="ARBA" id="ARBA00023125"/>
    </source>
</evidence>
<evidence type="ECO:0000256" key="2">
    <source>
        <dbReference type="ARBA" id="ARBA00022908"/>
    </source>
</evidence>
<keyword evidence="10" id="KW-1185">Reference proteome</keyword>
<dbReference type="Gene3D" id="3.40.50.1390">
    <property type="entry name" value="Resolvase, N-terminal catalytic domain"/>
    <property type="match status" value="1"/>
</dbReference>
<keyword evidence="5" id="KW-0233">DNA recombination</keyword>
<dbReference type="AlphaFoldDB" id="A0A1M5EWF3"/>
<dbReference type="GO" id="GO:0003677">
    <property type="term" value="F:DNA binding"/>
    <property type="evidence" value="ECO:0007669"/>
    <property type="project" value="UniProtKB-KW"/>
</dbReference>
<dbReference type="RefSeq" id="WP_072858736.1">
    <property type="nucleotide sequence ID" value="NZ_FQUE01000015.1"/>
</dbReference>
<evidence type="ECO:0000256" key="5">
    <source>
        <dbReference type="ARBA" id="ARBA00023172"/>
    </source>
</evidence>
<organism evidence="9 10">
    <name type="scientific">Loktanella atrilutea</name>
    <dbReference type="NCBI Taxonomy" id="366533"/>
    <lineage>
        <taxon>Bacteria</taxon>
        <taxon>Pseudomonadati</taxon>
        <taxon>Pseudomonadota</taxon>
        <taxon>Alphaproteobacteria</taxon>
        <taxon>Rhodobacterales</taxon>
        <taxon>Roseobacteraceae</taxon>
        <taxon>Loktanella</taxon>
    </lineage>
</organism>
<accession>A0A1M5EWF3</accession>
<dbReference type="GO" id="GO:0000150">
    <property type="term" value="F:DNA strand exchange activity"/>
    <property type="evidence" value="ECO:0007669"/>
    <property type="project" value="UniProtKB-KW"/>
</dbReference>
<reference evidence="10" key="1">
    <citation type="submission" date="2016-11" db="EMBL/GenBank/DDBJ databases">
        <authorList>
            <person name="Varghese N."/>
            <person name="Submissions S."/>
        </authorList>
    </citation>
    <scope>NUCLEOTIDE SEQUENCE [LARGE SCALE GENOMIC DNA]</scope>
    <source>
        <strain evidence="10">DSM 29326</strain>
    </source>
</reference>
<dbReference type="InterPro" id="IPR050639">
    <property type="entry name" value="SSR_resolvase"/>
</dbReference>
<dbReference type="PROSITE" id="PS00398">
    <property type="entry name" value="RECOMBINASES_2"/>
    <property type="match status" value="1"/>
</dbReference>
<comment type="similarity">
    <text evidence="1">Belongs to the site-specific recombinase resolvase family.</text>
</comment>
<dbReference type="SUPFAM" id="SSF53041">
    <property type="entry name" value="Resolvase-like"/>
    <property type="match status" value="1"/>
</dbReference>
<gene>
    <name evidence="9" type="ORF">SAMN05444339_11530</name>
</gene>
<evidence type="ECO:0000313" key="9">
    <source>
        <dbReference type="EMBL" id="SHF83538.1"/>
    </source>
</evidence>
<dbReference type="OrthoDB" id="2290206at2"/>
<feature type="active site" description="O-(5'-phospho-DNA)-serine intermediate" evidence="6 7">
    <location>
        <position position="10"/>
    </location>
</feature>
<dbReference type="STRING" id="366533.SAMN05444339_11530"/>
<evidence type="ECO:0000256" key="7">
    <source>
        <dbReference type="PROSITE-ProRule" id="PRU10137"/>
    </source>
</evidence>
<dbReference type="PROSITE" id="PS00397">
    <property type="entry name" value="RECOMBINASES_1"/>
    <property type="match status" value="1"/>
</dbReference>
<dbReference type="SMART" id="SM00857">
    <property type="entry name" value="Resolvase"/>
    <property type="match status" value="1"/>
</dbReference>
<evidence type="ECO:0000256" key="3">
    <source>
        <dbReference type="ARBA" id="ARBA00023100"/>
    </source>
</evidence>
<evidence type="ECO:0000256" key="6">
    <source>
        <dbReference type="PIRSR" id="PIRSR606118-50"/>
    </source>
</evidence>
<dbReference type="PANTHER" id="PTHR30461">
    <property type="entry name" value="DNA-INVERTASE FROM LAMBDOID PROPHAGE"/>
    <property type="match status" value="1"/>
</dbReference>
<dbReference type="CDD" id="cd03768">
    <property type="entry name" value="SR_ResInv"/>
    <property type="match status" value="1"/>
</dbReference>
<dbReference type="InterPro" id="IPR036162">
    <property type="entry name" value="Resolvase-like_N_sf"/>
</dbReference>
<proteinExistence type="inferred from homology"/>
<keyword evidence="3" id="KW-0230">DNA invertase</keyword>